<gene>
    <name evidence="1" type="ORF">SAMN04489716_1892</name>
</gene>
<reference evidence="1 2" key="1">
    <citation type="submission" date="2016-10" db="EMBL/GenBank/DDBJ databases">
        <authorList>
            <person name="de Groot N.N."/>
        </authorList>
    </citation>
    <scope>NUCLEOTIDE SEQUENCE [LARGE SCALE GENOMIC DNA]</scope>
    <source>
        <strain evidence="1 2">DSM 43941</strain>
    </source>
</reference>
<dbReference type="RefSeq" id="WP_092543438.1">
    <property type="nucleotide sequence ID" value="NZ_BOMJ01000013.1"/>
</dbReference>
<name>A0A1H1VW87_9ACTN</name>
<protein>
    <submittedName>
        <fullName evidence="1">Uncharacterized protein</fullName>
    </submittedName>
</protein>
<proteinExistence type="predicted"/>
<dbReference type="STRING" id="113562.SAMN04489716_1892"/>
<dbReference type="Proteomes" id="UP000198688">
    <property type="component" value="Chromosome I"/>
</dbReference>
<keyword evidence="2" id="KW-1185">Reference proteome</keyword>
<dbReference type="EMBL" id="LT629758">
    <property type="protein sequence ID" value="SDS88751.1"/>
    <property type="molecule type" value="Genomic_DNA"/>
</dbReference>
<dbReference type="InterPro" id="IPR046268">
    <property type="entry name" value="DUF6301"/>
</dbReference>
<evidence type="ECO:0000313" key="2">
    <source>
        <dbReference type="Proteomes" id="UP000198688"/>
    </source>
</evidence>
<accession>A0A1H1VW87</accession>
<dbReference type="Pfam" id="PF19818">
    <property type="entry name" value="DUF6301"/>
    <property type="match status" value="1"/>
</dbReference>
<organism evidence="1 2">
    <name type="scientific">Actinoplanes derwentensis</name>
    <dbReference type="NCBI Taxonomy" id="113562"/>
    <lineage>
        <taxon>Bacteria</taxon>
        <taxon>Bacillati</taxon>
        <taxon>Actinomycetota</taxon>
        <taxon>Actinomycetes</taxon>
        <taxon>Micromonosporales</taxon>
        <taxon>Micromonosporaceae</taxon>
        <taxon>Actinoplanes</taxon>
    </lineage>
</organism>
<dbReference type="AlphaFoldDB" id="A0A1H1VW87"/>
<evidence type="ECO:0000313" key="1">
    <source>
        <dbReference type="EMBL" id="SDS88751.1"/>
    </source>
</evidence>
<sequence>MIQDVAGPLAGQDFGRWSRADVERVAGAVGWSVQDGDHHLTVDTRSPLRARSTKIGYGQDAFGYGEQIDFQVTETCPADELAALHAATLASVADVLGPPALVGGPGAWAFWREPRVRVERHLRRCLVTVRVEPAGPAEHEEHSTAEWSPDWEPTDLWYAEPDVHSAACRSLGGMMFHDARNAATWAEFEQSVRELFVSFAADLPALAGHVSHVAWDISPEAGDREVQGVFNESGARVCEIVFGVTETADYTRLPPGSGSGARVAEIALDIIRGWDLDSPERLRHYCYTPAPGRITARSGFRIDG</sequence>
<dbReference type="OrthoDB" id="3291384at2"/>